<dbReference type="OrthoDB" id="161814at2759"/>
<evidence type="ECO:0000256" key="1">
    <source>
        <dbReference type="ARBA" id="ARBA00004141"/>
    </source>
</evidence>
<keyword evidence="6" id="KW-0187">Copper transport</keyword>
<proteinExistence type="inferred from homology"/>
<evidence type="ECO:0000256" key="4">
    <source>
        <dbReference type="ARBA" id="ARBA00022989"/>
    </source>
</evidence>
<evidence type="ECO:0000256" key="5">
    <source>
        <dbReference type="ARBA" id="ARBA00023136"/>
    </source>
</evidence>
<dbReference type="VEuPathDB" id="FungiDB:PODANS_3_10440"/>
<dbReference type="InterPro" id="IPR007274">
    <property type="entry name" value="Cop_transporter"/>
</dbReference>
<feature type="transmembrane region" description="Helical" evidence="6">
    <location>
        <begin position="69"/>
        <end position="87"/>
    </location>
</feature>
<keyword evidence="6" id="KW-0813">Transport</keyword>
<dbReference type="RefSeq" id="XP_001909860.1">
    <property type="nucleotide sequence ID" value="XM_001909825.1"/>
</dbReference>
<keyword evidence="6" id="KW-0186">Copper</keyword>
<dbReference type="GO" id="GO:0005375">
    <property type="term" value="F:copper ion transmembrane transporter activity"/>
    <property type="evidence" value="ECO:0007669"/>
    <property type="project" value="UniProtKB-UniRule"/>
</dbReference>
<evidence type="ECO:0000256" key="2">
    <source>
        <dbReference type="ARBA" id="ARBA00006921"/>
    </source>
</evidence>
<keyword evidence="5 6" id="KW-0472">Membrane</keyword>
<dbReference type="PANTHER" id="PTHR12483">
    <property type="entry name" value="SOLUTE CARRIER FAMILY 31 COPPER TRANSPORTERS"/>
    <property type="match status" value="1"/>
</dbReference>
<keyword evidence="6" id="KW-0406">Ion transport</keyword>
<reference evidence="7" key="2">
    <citation type="submission" date="2008-07" db="EMBL/GenBank/DDBJ databases">
        <authorList>
            <person name="Genoscope - CEA"/>
        </authorList>
    </citation>
    <scope>NUCLEOTIDE SEQUENCE</scope>
    <source>
        <strain evidence="7">S mat+</strain>
    </source>
</reference>
<comment type="subcellular location">
    <subcellularLocation>
        <location evidence="1 6">Membrane</location>
        <topology evidence="1 6">Multi-pass membrane protein</topology>
    </subcellularLocation>
</comment>
<protein>
    <recommendedName>
        <fullName evidence="6">Copper transport protein</fullName>
    </recommendedName>
</protein>
<accession>B2B1K9</accession>
<dbReference type="KEGG" id="pan:PODANSg6897"/>
<organism evidence="7">
    <name type="scientific">Podospora anserina (strain S / ATCC MYA-4624 / DSM 980 / FGSC 10383)</name>
    <name type="common">Pleurage anserina</name>
    <dbReference type="NCBI Taxonomy" id="515849"/>
    <lineage>
        <taxon>Eukaryota</taxon>
        <taxon>Fungi</taxon>
        <taxon>Dikarya</taxon>
        <taxon>Ascomycota</taxon>
        <taxon>Pezizomycotina</taxon>
        <taxon>Sordariomycetes</taxon>
        <taxon>Sordariomycetidae</taxon>
        <taxon>Sordariales</taxon>
        <taxon>Podosporaceae</taxon>
        <taxon>Podospora</taxon>
        <taxon>Podospora anserina</taxon>
    </lineage>
</organism>
<sequence>MDHANHDMTPTSTITSVIATTTSTAAAAAAGGGHGHGGGTGCKISMLWNWNTIDSCFISSSWKITSNQMFGGSCVGVLLLAITMEALRRLTKEYDRYLVKKHREALAGQHNVDVTQGYRPKIWEQAVRAALHMVQFAVGYFIMLLAMYYNGYIIICIFLGAYLGSFMFHWEPLGARDARGTNNCHEGPYTLLPLNKHGEVLTSLFLIHWTWIRSSYTIRQDGHSEELKYYDDGIMKGCWVQRRVVSIPK</sequence>
<keyword evidence="3 6" id="KW-0812">Transmembrane</keyword>
<keyword evidence="4 6" id="KW-1133">Transmembrane helix</keyword>
<name>B2B1K9_PODAN</name>
<dbReference type="AlphaFoldDB" id="B2B1K9"/>
<gene>
    <name evidence="7" type="ORF">PODANS_3_10440</name>
</gene>
<dbReference type="GeneID" id="6193345"/>
<comment type="similarity">
    <text evidence="2 6">Belongs to the copper transporter (Ctr) (TC 1.A.56) family. SLC31A subfamily.</text>
</comment>
<reference evidence="7" key="1">
    <citation type="journal article" date="2008" name="Genome Biol.">
        <title>The genome sequence of the model ascomycete fungus Podospora anserina.</title>
        <authorList>
            <person name="Espagne E."/>
            <person name="Lespinet O."/>
            <person name="Malagnac F."/>
            <person name="Da Silva C."/>
            <person name="Jaillon O."/>
            <person name="Porcel B.M."/>
            <person name="Couloux A."/>
            <person name="Aury J.-M."/>
            <person name="Segurens B."/>
            <person name="Poulain J."/>
            <person name="Anthouard V."/>
            <person name="Grossetete S."/>
            <person name="Khalili H."/>
            <person name="Coppin E."/>
            <person name="Dequard-Chablat M."/>
            <person name="Picard M."/>
            <person name="Contamine V."/>
            <person name="Arnaise S."/>
            <person name="Bourdais A."/>
            <person name="Berteaux-Lecellier V."/>
            <person name="Gautheret D."/>
            <person name="de Vries R.P."/>
            <person name="Battaglia E."/>
            <person name="Coutinho P.M."/>
            <person name="Danchin E.G.J."/>
            <person name="Henrissat B."/>
            <person name="El Khoury R."/>
            <person name="Sainsard-Chanet A."/>
            <person name="Boivin A."/>
            <person name="Pinan-Lucarre B."/>
            <person name="Sellem C.H."/>
            <person name="Debuchy R."/>
            <person name="Wincker P."/>
            <person name="Weissenbach J."/>
            <person name="Silar P."/>
        </authorList>
    </citation>
    <scope>NUCLEOTIDE SEQUENCE [LARGE SCALE GENOMIC DNA]</scope>
    <source>
        <strain evidence="7">S mat+</strain>
    </source>
</reference>
<evidence type="ECO:0000313" key="7">
    <source>
        <dbReference type="EMBL" id="CAP70994.1"/>
    </source>
</evidence>
<dbReference type="HOGENOM" id="CLU_079690_4_0_1"/>
<dbReference type="PANTHER" id="PTHR12483:SF73">
    <property type="entry name" value="COPPER TRANSPORT PROTEIN CTR3"/>
    <property type="match status" value="1"/>
</dbReference>
<dbReference type="EMBL" id="CU638743">
    <property type="protein sequence ID" value="CAP70994.1"/>
    <property type="molecule type" value="Genomic_DNA"/>
</dbReference>
<dbReference type="Pfam" id="PF04145">
    <property type="entry name" value="Ctr"/>
    <property type="match status" value="1"/>
</dbReference>
<evidence type="ECO:0000256" key="6">
    <source>
        <dbReference type="RuleBase" id="RU367022"/>
    </source>
</evidence>
<dbReference type="GO" id="GO:0016020">
    <property type="term" value="C:membrane"/>
    <property type="evidence" value="ECO:0007669"/>
    <property type="project" value="UniProtKB-SubCell"/>
</dbReference>
<evidence type="ECO:0000256" key="3">
    <source>
        <dbReference type="ARBA" id="ARBA00022692"/>
    </source>
</evidence>